<protein>
    <recommendedName>
        <fullName evidence="3">DDE-1 domain-containing protein</fullName>
    </recommendedName>
</protein>
<proteinExistence type="predicted"/>
<gene>
    <name evidence="1" type="ORF">TSTA_008600</name>
</gene>
<dbReference type="HOGENOM" id="CLU_013929_8_3_1"/>
<accession>B8MVA8</accession>
<name>B8MVA8_TALSN</name>
<dbReference type="VEuPathDB" id="FungiDB:TSTA_008600"/>
<evidence type="ECO:0000313" key="2">
    <source>
        <dbReference type="Proteomes" id="UP000001745"/>
    </source>
</evidence>
<dbReference type="RefSeq" id="XP_002488745.1">
    <property type="nucleotide sequence ID" value="XM_002488700.1"/>
</dbReference>
<dbReference type="EMBL" id="EQ962662">
    <property type="protein sequence ID" value="EED11564.1"/>
    <property type="molecule type" value="Genomic_DNA"/>
</dbReference>
<sequence length="155" mass="18032">MRTVCTYAPHSLPWSMIPPRHSLVREMVNYLLSQHGNQQVYNLVKRRPEIESKFSRKYNYEGAKCEDPKMIQEYFDRVREVTLEYGILPEDIYNFDETGFAMGLCATAKVVTGSDRYARPKLLQPVNREWATAIEQLIRLDGPCFHSNTPTKSIK</sequence>
<evidence type="ECO:0008006" key="3">
    <source>
        <dbReference type="Google" id="ProtNLM"/>
    </source>
</evidence>
<dbReference type="GeneID" id="8103248"/>
<dbReference type="InParanoid" id="B8MVA8"/>
<dbReference type="OMA" id="PVNREWA"/>
<dbReference type="Proteomes" id="UP000001745">
    <property type="component" value="Unassembled WGS sequence"/>
</dbReference>
<keyword evidence="2" id="KW-1185">Reference proteome</keyword>
<evidence type="ECO:0000313" key="1">
    <source>
        <dbReference type="EMBL" id="EED11564.1"/>
    </source>
</evidence>
<dbReference type="PhylomeDB" id="B8MVA8"/>
<dbReference type="AlphaFoldDB" id="B8MVA8"/>
<dbReference type="OrthoDB" id="3691787at2759"/>
<organism evidence="1 2">
    <name type="scientific">Talaromyces stipitatus (strain ATCC 10500 / CBS 375.48 / QM 6759 / NRRL 1006)</name>
    <name type="common">Penicillium stipitatum</name>
    <dbReference type="NCBI Taxonomy" id="441959"/>
    <lineage>
        <taxon>Eukaryota</taxon>
        <taxon>Fungi</taxon>
        <taxon>Dikarya</taxon>
        <taxon>Ascomycota</taxon>
        <taxon>Pezizomycotina</taxon>
        <taxon>Eurotiomycetes</taxon>
        <taxon>Eurotiomycetidae</taxon>
        <taxon>Eurotiales</taxon>
        <taxon>Trichocomaceae</taxon>
        <taxon>Talaromyces</taxon>
        <taxon>Talaromyces sect. Talaromyces</taxon>
    </lineage>
</organism>
<reference evidence="2" key="1">
    <citation type="journal article" date="2015" name="Genome Announc.">
        <title>Genome sequence of the AIDS-associated pathogen Penicillium marneffei (ATCC18224) and its near taxonomic relative Talaromyces stipitatus (ATCC10500).</title>
        <authorList>
            <person name="Nierman W.C."/>
            <person name="Fedorova-Abrams N.D."/>
            <person name="Andrianopoulos A."/>
        </authorList>
    </citation>
    <scope>NUCLEOTIDE SEQUENCE [LARGE SCALE GENOMIC DNA]</scope>
    <source>
        <strain evidence="2">ATCC 10500 / CBS 375.48 / QM 6759 / NRRL 1006</strain>
    </source>
</reference>